<dbReference type="InterPro" id="IPR015943">
    <property type="entry name" value="WD40/YVTN_repeat-like_dom_sf"/>
</dbReference>
<dbReference type="InterPro" id="IPR036322">
    <property type="entry name" value="WD40_repeat_dom_sf"/>
</dbReference>
<dbReference type="Gene3D" id="2.130.10.10">
    <property type="entry name" value="YVTN repeat-like/Quinoprotein amine dehydrogenase"/>
    <property type="match status" value="2"/>
</dbReference>
<reference key="1">
    <citation type="journal article" date="2011" name="Mol. Biol. Evol.">
        <title>Unity in variety -- the pan-genome of the Chlamydiae.</title>
        <authorList>
            <person name="Collingro A."/>
            <person name="Tischler P."/>
            <person name="Weinmaier T."/>
            <person name="Penz T."/>
            <person name="Heinz E."/>
            <person name="Brunham R.C."/>
            <person name="Read T.D."/>
            <person name="Bavoil P.M."/>
            <person name="Sachse K."/>
            <person name="Kahane S."/>
            <person name="Friedman M.G."/>
            <person name="Rattei T."/>
            <person name="Myers G.S.A."/>
            <person name="Horn M."/>
        </authorList>
    </citation>
    <scope>NUCLEOTIDE SEQUENCE</scope>
    <source>
        <strain>UV7</strain>
    </source>
</reference>
<name>F8KWH4_PARAV</name>
<dbReference type="GO" id="GO:0007219">
    <property type="term" value="P:Notch signaling pathway"/>
    <property type="evidence" value="ECO:0007669"/>
    <property type="project" value="TreeGrafter"/>
</dbReference>
<sequence length="366" mass="41116">MTPTSWQDPLTSSCFTSISQAFGVIENVHNDDVHGLIKLENNTFVSGSKDTTLKIWDVDWNCISLLRHPHERLQPKSYCHWITALAIAEDGQWMSGTRDGSLALWSSSGGLVSWHQNSFNHNVKSKDRNICRINCLTTIPRKGESLMFLSGLPAMMATWTTKIDRNKKVGIKRLSGLDFSLSKNDWVYCIKAVSSRNDTFFVATGSDLDVVKMKKLPSGDVVSWKQKEKVVREALNTTSTIKQRPFISYLENLSEETLAIAAFSGKVSLLNIETKRITNSFRAHSGRVWTICKISETFFASGADDKSIAFWDIRQKRPFHFLRGHSGRVSCLLKVADFKVVAASCPDNCRAVHSGASFTIWDLRND</sequence>
<dbReference type="SMART" id="SM00320">
    <property type="entry name" value="WD40"/>
    <property type="match status" value="4"/>
</dbReference>
<evidence type="ECO:0000256" key="2">
    <source>
        <dbReference type="ARBA" id="ARBA00022737"/>
    </source>
</evidence>
<reference evidence="4 5" key="2">
    <citation type="journal article" date="2011" name="Mol. Biol. Evol.">
        <title>Unity in variety--the pan-genome of the Chlamydiae.</title>
        <authorList>
            <person name="Collingro A."/>
            <person name="Tischler P."/>
            <person name="Weinmaier T."/>
            <person name="Penz T."/>
            <person name="Heinz E."/>
            <person name="Brunham R.C."/>
            <person name="Read T.D."/>
            <person name="Bavoil P.M."/>
            <person name="Sachse K."/>
            <person name="Kahane S."/>
            <person name="Friedman M.G."/>
            <person name="Rattei T."/>
            <person name="Myers G.S."/>
            <person name="Horn M."/>
        </authorList>
    </citation>
    <scope>NUCLEOTIDE SEQUENCE [LARGE SCALE GENOMIC DNA]</scope>
    <source>
        <strain evidence="5">UV7</strain>
    </source>
</reference>
<dbReference type="PANTHER" id="PTHR19848:SF0">
    <property type="entry name" value="NOTCHLESS PROTEIN HOMOLOG 1"/>
    <property type="match status" value="1"/>
</dbReference>
<dbReference type="PANTHER" id="PTHR19848">
    <property type="entry name" value="WD40 REPEAT PROTEIN"/>
    <property type="match status" value="1"/>
</dbReference>
<proteinExistence type="predicted"/>
<dbReference type="GO" id="GO:0000027">
    <property type="term" value="P:ribosomal large subunit assembly"/>
    <property type="evidence" value="ECO:0007669"/>
    <property type="project" value="TreeGrafter"/>
</dbReference>
<gene>
    <name evidence="4" type="ordered locus">PUV_04220</name>
</gene>
<dbReference type="PRINTS" id="PR00320">
    <property type="entry name" value="GPROTEINBRPT"/>
</dbReference>
<keyword evidence="5" id="KW-1185">Reference proteome</keyword>
<dbReference type="HOGENOM" id="CLU_756149_0_0_0"/>
<dbReference type="EMBL" id="FR872580">
    <property type="protein sequence ID" value="CCB85372.1"/>
    <property type="molecule type" value="Genomic_DNA"/>
</dbReference>
<evidence type="ECO:0000313" key="4">
    <source>
        <dbReference type="EMBL" id="CCB85372.1"/>
    </source>
</evidence>
<dbReference type="InterPro" id="IPR020472">
    <property type="entry name" value="WD40_PAC1"/>
</dbReference>
<accession>F8KWH4</accession>
<organism evidence="4 5">
    <name type="scientific">Parachlamydia acanthamoebae (strain UV7)</name>
    <dbReference type="NCBI Taxonomy" id="765952"/>
    <lineage>
        <taxon>Bacteria</taxon>
        <taxon>Pseudomonadati</taxon>
        <taxon>Chlamydiota</taxon>
        <taxon>Chlamydiia</taxon>
        <taxon>Parachlamydiales</taxon>
        <taxon>Parachlamydiaceae</taxon>
        <taxon>Parachlamydia</taxon>
    </lineage>
</organism>
<evidence type="ECO:0000313" key="5">
    <source>
        <dbReference type="Proteomes" id="UP000000495"/>
    </source>
</evidence>
<dbReference type="RefSeq" id="WP_006340347.1">
    <property type="nucleotide sequence ID" value="NC_015702.1"/>
</dbReference>
<dbReference type="PROSITE" id="PS50082">
    <property type="entry name" value="WD_REPEATS_2"/>
    <property type="match status" value="2"/>
</dbReference>
<evidence type="ECO:0000256" key="3">
    <source>
        <dbReference type="PROSITE-ProRule" id="PRU00221"/>
    </source>
</evidence>
<feature type="repeat" description="WD" evidence="3">
    <location>
        <begin position="26"/>
        <end position="59"/>
    </location>
</feature>
<dbReference type="Pfam" id="PF00400">
    <property type="entry name" value="WD40"/>
    <property type="match status" value="3"/>
</dbReference>
<evidence type="ECO:0000256" key="1">
    <source>
        <dbReference type="ARBA" id="ARBA00022574"/>
    </source>
</evidence>
<protein>
    <submittedName>
        <fullName evidence="4">Uncharacterized protein</fullName>
    </submittedName>
</protein>
<dbReference type="AlphaFoldDB" id="F8KWH4"/>
<keyword evidence="2" id="KW-0677">Repeat</keyword>
<keyword evidence="1 3" id="KW-0853">WD repeat</keyword>
<dbReference type="KEGG" id="puv:PUV_04220"/>
<dbReference type="InterPro" id="IPR001680">
    <property type="entry name" value="WD40_rpt"/>
</dbReference>
<dbReference type="eggNOG" id="COG2319">
    <property type="taxonomic scope" value="Bacteria"/>
</dbReference>
<dbReference type="OrthoDB" id="422888at2"/>
<dbReference type="STRING" id="765952.PUV_04220"/>
<feature type="repeat" description="WD" evidence="3">
    <location>
        <begin position="281"/>
        <end position="321"/>
    </location>
</feature>
<dbReference type="Proteomes" id="UP000000495">
    <property type="component" value="Chromosome"/>
</dbReference>
<dbReference type="SUPFAM" id="SSF50978">
    <property type="entry name" value="WD40 repeat-like"/>
    <property type="match status" value="1"/>
</dbReference>